<comment type="caution">
    <text evidence="2">The sequence shown here is derived from an EMBL/GenBank/DDBJ whole genome shotgun (WGS) entry which is preliminary data.</text>
</comment>
<dbReference type="Proteomes" id="UP000468766">
    <property type="component" value="Unassembled WGS sequence"/>
</dbReference>
<dbReference type="RefSeq" id="WP_151621590.1">
    <property type="nucleotide sequence ID" value="NZ_WBXO01000013.1"/>
</dbReference>
<gene>
    <name evidence="2" type="ORF">F9B85_12835</name>
</gene>
<sequence>MHIPEKIINKNKEAPWTSIVPVFIFIFWITFTLTYLGVLAYDRLGNSSFDDNTKYSTQELLDRPIAPGVAIYMKTTYSLSQETVVEALERPYDWTGRPFRELLQRFPDREGWQYELKPGQIIFQRTLSTLSPQDATKRHLGIVEGVIAIIIGPPGIYGGVDRLTTIEAQYLPEALRRVAESGWLAWSDEEVLYQILDGMDESNRHYEQDSYDARRIYNDEAF</sequence>
<protein>
    <submittedName>
        <fullName evidence="2">Uncharacterized protein</fullName>
    </submittedName>
</protein>
<reference evidence="2 3" key="1">
    <citation type="submission" date="2019-10" db="EMBL/GenBank/DDBJ databases">
        <title>Whole-genome sequence of the extremophile Heliorestis acidaminivorans DSM 24790.</title>
        <authorList>
            <person name="Kyndt J.A."/>
            <person name="Meyer T.E."/>
        </authorList>
    </citation>
    <scope>NUCLEOTIDE SEQUENCE [LARGE SCALE GENOMIC DNA]</scope>
    <source>
        <strain evidence="2 3">DSM 24790</strain>
    </source>
</reference>
<keyword evidence="1" id="KW-0472">Membrane</keyword>
<keyword evidence="1" id="KW-0812">Transmembrane</keyword>
<accession>A0A6I0EZC8</accession>
<keyword evidence="3" id="KW-1185">Reference proteome</keyword>
<organism evidence="2 3">
    <name type="scientific">Heliorestis acidaminivorans</name>
    <dbReference type="NCBI Taxonomy" id="553427"/>
    <lineage>
        <taxon>Bacteria</taxon>
        <taxon>Bacillati</taxon>
        <taxon>Bacillota</taxon>
        <taxon>Clostridia</taxon>
        <taxon>Eubacteriales</taxon>
        <taxon>Heliobacteriaceae</taxon>
        <taxon>Heliorestis</taxon>
    </lineage>
</organism>
<evidence type="ECO:0000313" key="2">
    <source>
        <dbReference type="EMBL" id="KAB2951249.1"/>
    </source>
</evidence>
<keyword evidence="1" id="KW-1133">Transmembrane helix</keyword>
<evidence type="ECO:0000313" key="3">
    <source>
        <dbReference type="Proteomes" id="UP000468766"/>
    </source>
</evidence>
<feature type="transmembrane region" description="Helical" evidence="1">
    <location>
        <begin position="19"/>
        <end position="41"/>
    </location>
</feature>
<name>A0A6I0EZC8_9FIRM</name>
<proteinExistence type="predicted"/>
<dbReference type="OrthoDB" id="2081260at2"/>
<evidence type="ECO:0000256" key="1">
    <source>
        <dbReference type="SAM" id="Phobius"/>
    </source>
</evidence>
<dbReference type="EMBL" id="WBXO01000013">
    <property type="protein sequence ID" value="KAB2951249.1"/>
    <property type="molecule type" value="Genomic_DNA"/>
</dbReference>
<dbReference type="AlphaFoldDB" id="A0A6I0EZC8"/>